<keyword evidence="3" id="KW-1185">Reference proteome</keyword>
<dbReference type="OrthoDB" id="5074912at2"/>
<dbReference type="RefSeq" id="WP_098458018.1">
    <property type="nucleotide sequence ID" value="NZ_PDJH01000001.1"/>
</dbReference>
<dbReference type="Proteomes" id="UP000221394">
    <property type="component" value="Unassembled WGS sequence"/>
</dbReference>
<organism evidence="2 3">
    <name type="scientific">Flavimobilis soli</name>
    <dbReference type="NCBI Taxonomy" id="442709"/>
    <lineage>
        <taxon>Bacteria</taxon>
        <taxon>Bacillati</taxon>
        <taxon>Actinomycetota</taxon>
        <taxon>Actinomycetes</taxon>
        <taxon>Micrococcales</taxon>
        <taxon>Jonesiaceae</taxon>
        <taxon>Flavimobilis</taxon>
    </lineage>
</organism>
<protein>
    <submittedName>
        <fullName evidence="2">Uncharacterized protein</fullName>
    </submittedName>
</protein>
<feature type="region of interest" description="Disordered" evidence="1">
    <location>
        <begin position="138"/>
        <end position="162"/>
    </location>
</feature>
<proteinExistence type="predicted"/>
<dbReference type="AlphaFoldDB" id="A0A2A9EEB4"/>
<dbReference type="EMBL" id="PDJH01000001">
    <property type="protein sequence ID" value="PFG36891.1"/>
    <property type="molecule type" value="Genomic_DNA"/>
</dbReference>
<evidence type="ECO:0000313" key="3">
    <source>
        <dbReference type="Proteomes" id="UP000221394"/>
    </source>
</evidence>
<gene>
    <name evidence="2" type="ORF">ATL41_1632</name>
</gene>
<accession>A0A2A9EEB4</accession>
<evidence type="ECO:0000256" key="1">
    <source>
        <dbReference type="SAM" id="MobiDB-lite"/>
    </source>
</evidence>
<name>A0A2A9EEB4_9MICO</name>
<sequence>MRSPKPTLSLNDSRSVPHLVASSAATWAITLVDPRTLDGTGLRAYRAANAAFAAWMTWAVLSTENADMSRGARIGLTAGGAALGLASARWSERWDGRLHDALERRGARRPRLVLAAGSTALGVLGWWRARQDAAQEAEARGFVGSPASEGAGVPAEAESDGA</sequence>
<comment type="caution">
    <text evidence="2">The sequence shown here is derived from an EMBL/GenBank/DDBJ whole genome shotgun (WGS) entry which is preliminary data.</text>
</comment>
<reference evidence="2 3" key="1">
    <citation type="submission" date="2017-10" db="EMBL/GenBank/DDBJ databases">
        <title>Sequencing the genomes of 1000 actinobacteria strains.</title>
        <authorList>
            <person name="Klenk H.-P."/>
        </authorList>
    </citation>
    <scope>NUCLEOTIDE SEQUENCE [LARGE SCALE GENOMIC DNA]</scope>
    <source>
        <strain evidence="2 3">DSM 21574</strain>
    </source>
</reference>
<evidence type="ECO:0000313" key="2">
    <source>
        <dbReference type="EMBL" id="PFG36891.1"/>
    </source>
</evidence>